<protein>
    <submittedName>
        <fullName evidence="1">(northern house mosquito) hypothetical protein</fullName>
    </submittedName>
</protein>
<dbReference type="AlphaFoldDB" id="A0A8D8D9C0"/>
<accession>A0A8D8D9C0</accession>
<sequence>MMGCRCRYQEEVTTLPLCFYYYSLPEWGILVLYTLGETETETRRDRERDGGGEGGTTHFIKHRYTATRMSALAAGTKRNVPPVGTPNHFHTIPHGHASTTFRRNSRAVDSGQPRDLFFVSVVAMTRKSFVGSVRSATCKTVCD</sequence>
<proteinExistence type="predicted"/>
<evidence type="ECO:0000313" key="1">
    <source>
        <dbReference type="EMBL" id="CAG6507698.1"/>
    </source>
</evidence>
<dbReference type="EMBL" id="HBUE01155933">
    <property type="protein sequence ID" value="CAG6507698.1"/>
    <property type="molecule type" value="Transcribed_RNA"/>
</dbReference>
<name>A0A8D8D9C0_CULPI</name>
<dbReference type="EMBL" id="HBUE01261032">
    <property type="protein sequence ID" value="CAG6559045.1"/>
    <property type="molecule type" value="Transcribed_RNA"/>
</dbReference>
<organism evidence="1">
    <name type="scientific">Culex pipiens</name>
    <name type="common">House mosquito</name>
    <dbReference type="NCBI Taxonomy" id="7175"/>
    <lineage>
        <taxon>Eukaryota</taxon>
        <taxon>Metazoa</taxon>
        <taxon>Ecdysozoa</taxon>
        <taxon>Arthropoda</taxon>
        <taxon>Hexapoda</taxon>
        <taxon>Insecta</taxon>
        <taxon>Pterygota</taxon>
        <taxon>Neoptera</taxon>
        <taxon>Endopterygota</taxon>
        <taxon>Diptera</taxon>
        <taxon>Nematocera</taxon>
        <taxon>Culicoidea</taxon>
        <taxon>Culicidae</taxon>
        <taxon>Culicinae</taxon>
        <taxon>Culicini</taxon>
        <taxon>Culex</taxon>
        <taxon>Culex</taxon>
    </lineage>
</organism>
<reference evidence="1" key="1">
    <citation type="submission" date="2021-05" db="EMBL/GenBank/DDBJ databases">
        <authorList>
            <person name="Alioto T."/>
            <person name="Alioto T."/>
            <person name="Gomez Garrido J."/>
        </authorList>
    </citation>
    <scope>NUCLEOTIDE SEQUENCE</scope>
</reference>